<reference evidence="2" key="1">
    <citation type="journal article" date="2021" name="Open Biol.">
        <title>Shared evolutionary footprints suggest mitochondrial oxidative damage underlies multiple complex I losses in fungi.</title>
        <authorList>
            <person name="Schikora-Tamarit M.A."/>
            <person name="Marcet-Houben M."/>
            <person name="Nosek J."/>
            <person name="Gabaldon T."/>
        </authorList>
    </citation>
    <scope>NUCLEOTIDE SEQUENCE</scope>
    <source>
        <strain evidence="2">CBS2887</strain>
    </source>
</reference>
<evidence type="ECO:0000313" key="3">
    <source>
        <dbReference type="Proteomes" id="UP000774326"/>
    </source>
</evidence>
<feature type="compositionally biased region" description="Polar residues" evidence="1">
    <location>
        <begin position="9"/>
        <end position="26"/>
    </location>
</feature>
<organism evidence="2 3">
    <name type="scientific">Wickerhamomyces pijperi</name>
    <name type="common">Yeast</name>
    <name type="synonym">Pichia pijperi</name>
    <dbReference type="NCBI Taxonomy" id="599730"/>
    <lineage>
        <taxon>Eukaryota</taxon>
        <taxon>Fungi</taxon>
        <taxon>Dikarya</taxon>
        <taxon>Ascomycota</taxon>
        <taxon>Saccharomycotina</taxon>
        <taxon>Saccharomycetes</taxon>
        <taxon>Phaffomycetales</taxon>
        <taxon>Wickerhamomycetaceae</taxon>
        <taxon>Wickerhamomyces</taxon>
    </lineage>
</organism>
<accession>A0A9P8Q6T3</accession>
<dbReference type="AlphaFoldDB" id="A0A9P8Q6T3"/>
<sequence>MGALIMTDSFDSSTTQETNSSTKKMSIDSLLSASRNPTESSLIQVKNRLSDISLVLQGHNDVNFDEISSKIVEIFEVSVFKDLSSKDKVLTIQAQYIQLLKRSNPQELQSNGGVFYELEQLSSKVSLLLEERFRLHKDVKNLQDYFKTDNTKLFNVITQDMMNDQTNIPGKRKRLEREKVKILENWYVSICSKCSLK</sequence>
<gene>
    <name evidence="2" type="ORF">WICPIJ_004997</name>
</gene>
<protein>
    <submittedName>
        <fullName evidence="2">Uncharacterized protein</fullName>
    </submittedName>
</protein>
<name>A0A9P8Q6T3_WICPI</name>
<dbReference type="OrthoDB" id="4069986at2759"/>
<proteinExistence type="predicted"/>
<dbReference type="EMBL" id="JAEUBG010002825">
    <property type="protein sequence ID" value="KAH3684025.1"/>
    <property type="molecule type" value="Genomic_DNA"/>
</dbReference>
<reference evidence="2" key="2">
    <citation type="submission" date="2021-01" db="EMBL/GenBank/DDBJ databases">
        <authorList>
            <person name="Schikora-Tamarit M.A."/>
        </authorList>
    </citation>
    <scope>NUCLEOTIDE SEQUENCE</scope>
    <source>
        <strain evidence="2">CBS2887</strain>
    </source>
</reference>
<dbReference type="Proteomes" id="UP000774326">
    <property type="component" value="Unassembled WGS sequence"/>
</dbReference>
<comment type="caution">
    <text evidence="2">The sequence shown here is derived from an EMBL/GenBank/DDBJ whole genome shotgun (WGS) entry which is preliminary data.</text>
</comment>
<evidence type="ECO:0000313" key="2">
    <source>
        <dbReference type="EMBL" id="KAH3684025.1"/>
    </source>
</evidence>
<evidence type="ECO:0000256" key="1">
    <source>
        <dbReference type="SAM" id="MobiDB-lite"/>
    </source>
</evidence>
<feature type="region of interest" description="Disordered" evidence="1">
    <location>
        <begin position="1"/>
        <end position="26"/>
    </location>
</feature>
<keyword evidence="3" id="KW-1185">Reference proteome</keyword>